<protein>
    <submittedName>
        <fullName evidence="2">Uncharacterized protein</fullName>
    </submittedName>
</protein>
<keyword evidence="1" id="KW-0812">Transmembrane</keyword>
<keyword evidence="1" id="KW-1133">Transmembrane helix</keyword>
<dbReference type="AlphaFoldDB" id="A0A2P5TMU8"/>
<feature type="transmembrane region" description="Helical" evidence="1">
    <location>
        <begin position="6"/>
        <end position="26"/>
    </location>
</feature>
<evidence type="ECO:0000256" key="1">
    <source>
        <dbReference type="SAM" id="Phobius"/>
    </source>
</evidence>
<organism evidence="2 3">
    <name type="scientific">Oceanisphaera arctica</name>
    <dbReference type="NCBI Taxonomy" id="641510"/>
    <lineage>
        <taxon>Bacteria</taxon>
        <taxon>Pseudomonadati</taxon>
        <taxon>Pseudomonadota</taxon>
        <taxon>Gammaproteobacteria</taxon>
        <taxon>Aeromonadales</taxon>
        <taxon>Aeromonadaceae</taxon>
        <taxon>Oceanisphaera</taxon>
    </lineage>
</organism>
<keyword evidence="3" id="KW-1185">Reference proteome</keyword>
<accession>A0A2P5TMU8</accession>
<dbReference type="EMBL" id="MPZM01000012">
    <property type="protein sequence ID" value="PPL16811.1"/>
    <property type="molecule type" value="Genomic_DNA"/>
</dbReference>
<keyword evidence="1" id="KW-0472">Membrane</keyword>
<proteinExistence type="predicted"/>
<gene>
    <name evidence="2" type="ORF">UN63_07775</name>
</gene>
<comment type="caution">
    <text evidence="2">The sequence shown here is derived from an EMBL/GenBank/DDBJ whole genome shotgun (WGS) entry which is preliminary data.</text>
</comment>
<reference evidence="3" key="1">
    <citation type="submission" date="2016-11" db="EMBL/GenBank/DDBJ databases">
        <authorList>
            <person name="Sisinthy S."/>
            <person name="Ara S."/>
            <person name="Gundlapally S.R."/>
        </authorList>
    </citation>
    <scope>NUCLEOTIDE SEQUENCE [LARGE SCALE GENOMIC DNA]</scope>
    <source>
        <strain evidence="3">V1-41</strain>
    </source>
</reference>
<sequence>MDQVTEWLGVGISMGLLLAAVLTPVLNNLGGKVHKNQVDNANLRAHVAENYATKPELKEGIDRIEKRIDDGFDRLDKKLERLQK</sequence>
<evidence type="ECO:0000313" key="2">
    <source>
        <dbReference type="EMBL" id="PPL16811.1"/>
    </source>
</evidence>
<name>A0A2P5TMU8_9GAMM</name>
<dbReference type="Proteomes" id="UP000242231">
    <property type="component" value="Unassembled WGS sequence"/>
</dbReference>
<evidence type="ECO:0000313" key="3">
    <source>
        <dbReference type="Proteomes" id="UP000242231"/>
    </source>
</evidence>